<evidence type="ECO:0000256" key="1">
    <source>
        <dbReference type="SAM" id="MobiDB-lite"/>
    </source>
</evidence>
<dbReference type="EMBL" id="JBHSNW010000013">
    <property type="protein sequence ID" value="MFC5818371.1"/>
    <property type="molecule type" value="Genomic_DNA"/>
</dbReference>
<feature type="region of interest" description="Disordered" evidence="1">
    <location>
        <begin position="30"/>
        <end position="53"/>
    </location>
</feature>
<name>A0ABW1BYH7_9ACTN</name>
<evidence type="ECO:0000313" key="3">
    <source>
        <dbReference type="Proteomes" id="UP001596096"/>
    </source>
</evidence>
<accession>A0ABW1BYH7</accession>
<proteinExistence type="predicted"/>
<comment type="caution">
    <text evidence="2">The sequence shown here is derived from an EMBL/GenBank/DDBJ whole genome shotgun (WGS) entry which is preliminary data.</text>
</comment>
<dbReference type="RefSeq" id="WP_219547022.1">
    <property type="nucleotide sequence ID" value="NZ_JAHKRN010000030.1"/>
</dbReference>
<feature type="compositionally biased region" description="Basic residues" evidence="1">
    <location>
        <begin position="36"/>
        <end position="47"/>
    </location>
</feature>
<sequence length="53" mass="5946">MRVLTMNPRARHVDWPARREALAAGLRELRPTAPARRSRAGGRRARCARPGCP</sequence>
<keyword evidence="3" id="KW-1185">Reference proteome</keyword>
<protein>
    <submittedName>
        <fullName evidence="2">Uncharacterized protein</fullName>
    </submittedName>
</protein>
<reference evidence="3" key="1">
    <citation type="journal article" date="2019" name="Int. J. Syst. Evol. Microbiol.">
        <title>The Global Catalogue of Microorganisms (GCM) 10K type strain sequencing project: providing services to taxonomists for standard genome sequencing and annotation.</title>
        <authorList>
            <consortium name="The Broad Institute Genomics Platform"/>
            <consortium name="The Broad Institute Genome Sequencing Center for Infectious Disease"/>
            <person name="Wu L."/>
            <person name="Ma J."/>
        </authorList>
    </citation>
    <scope>NUCLEOTIDE SEQUENCE [LARGE SCALE GENOMIC DNA]</scope>
    <source>
        <strain evidence="3">CGMCC 4.7106</strain>
    </source>
</reference>
<dbReference type="Proteomes" id="UP001596096">
    <property type="component" value="Unassembled WGS sequence"/>
</dbReference>
<gene>
    <name evidence="2" type="ORF">ACFPUY_24980</name>
</gene>
<organism evidence="2 3">
    <name type="scientific">Nonomuraea harbinensis</name>
    <dbReference type="NCBI Taxonomy" id="1286938"/>
    <lineage>
        <taxon>Bacteria</taxon>
        <taxon>Bacillati</taxon>
        <taxon>Actinomycetota</taxon>
        <taxon>Actinomycetes</taxon>
        <taxon>Streptosporangiales</taxon>
        <taxon>Streptosporangiaceae</taxon>
        <taxon>Nonomuraea</taxon>
    </lineage>
</organism>
<evidence type="ECO:0000313" key="2">
    <source>
        <dbReference type="EMBL" id="MFC5818371.1"/>
    </source>
</evidence>